<reference evidence="2" key="1">
    <citation type="submission" date="2020-06" db="EMBL/GenBank/DDBJ databases">
        <title>A chromosome-scale genome assembly of Talaromyces rugulosus W13939.</title>
        <authorList>
            <person name="Wang B."/>
            <person name="Guo L."/>
            <person name="Ye K."/>
            <person name="Wang L."/>
        </authorList>
    </citation>
    <scope>NUCLEOTIDE SEQUENCE [LARGE SCALE GENOMIC DNA]</scope>
    <source>
        <strain evidence="2">W13939</strain>
    </source>
</reference>
<dbReference type="OrthoDB" id="4358740at2759"/>
<dbReference type="RefSeq" id="XP_035339464.1">
    <property type="nucleotide sequence ID" value="XM_035483571.1"/>
</dbReference>
<keyword evidence="2" id="KW-1185">Reference proteome</keyword>
<dbReference type="AlphaFoldDB" id="A0A7H8QIM3"/>
<dbReference type="Proteomes" id="UP000509510">
    <property type="component" value="Chromosome I"/>
</dbReference>
<evidence type="ECO:0000313" key="2">
    <source>
        <dbReference type="Proteomes" id="UP000509510"/>
    </source>
</evidence>
<dbReference type="GeneID" id="55987876"/>
<evidence type="ECO:0000313" key="1">
    <source>
        <dbReference type="EMBL" id="QKX53285.1"/>
    </source>
</evidence>
<sequence length="151" mass="17728">MTDISSIREMVFKENAKRIVMKMKTRCLNPDDYANSAKTILNDIFPNWESDNRILFLAVEVFEERAFMAFDINHHDYDFRTAHQDKSPLPVYVLKRVHKGRNWDLIRLPRDDTIICTRLAELHRAHGYDVELPIVEDHTSVIVHANPRSPV</sequence>
<name>A0A7H8QIM3_TALRU</name>
<organism evidence="1 2">
    <name type="scientific">Talaromyces rugulosus</name>
    <name type="common">Penicillium rugulosum</name>
    <dbReference type="NCBI Taxonomy" id="121627"/>
    <lineage>
        <taxon>Eukaryota</taxon>
        <taxon>Fungi</taxon>
        <taxon>Dikarya</taxon>
        <taxon>Ascomycota</taxon>
        <taxon>Pezizomycotina</taxon>
        <taxon>Eurotiomycetes</taxon>
        <taxon>Eurotiomycetidae</taxon>
        <taxon>Eurotiales</taxon>
        <taxon>Trichocomaceae</taxon>
        <taxon>Talaromyces</taxon>
        <taxon>Talaromyces sect. Islandici</taxon>
    </lineage>
</organism>
<dbReference type="KEGG" id="trg:TRUGW13939_00363"/>
<dbReference type="EMBL" id="CP055898">
    <property type="protein sequence ID" value="QKX53285.1"/>
    <property type="molecule type" value="Genomic_DNA"/>
</dbReference>
<protein>
    <submittedName>
        <fullName evidence="1">Uncharacterized protein</fullName>
    </submittedName>
</protein>
<proteinExistence type="predicted"/>
<accession>A0A7H8QIM3</accession>
<gene>
    <name evidence="1" type="ORF">TRUGW13939_00363</name>
</gene>